<dbReference type="Pfam" id="PF00719">
    <property type="entry name" value="Pyrophosphatase"/>
    <property type="match status" value="1"/>
</dbReference>
<evidence type="ECO:0000256" key="2">
    <source>
        <dbReference type="ARBA" id="ARBA00006220"/>
    </source>
</evidence>
<keyword evidence="5" id="KW-0378">Hydrolase</keyword>
<dbReference type="GO" id="GO:0005737">
    <property type="term" value="C:cytoplasm"/>
    <property type="evidence" value="ECO:0007669"/>
    <property type="project" value="InterPro"/>
</dbReference>
<sequence>MDVGADAILCCLKQGEKDDKIIAVCADDPEYKHYNDIKELPPHRLAEIRRFFEDYKKNENKEVAVNDFLPASSAYEAIQHSM</sequence>
<gene>
    <name evidence="8" type="ORF">B296_00032747</name>
</gene>
<dbReference type="PANTHER" id="PTHR10286">
    <property type="entry name" value="INORGANIC PYROPHOSPHATASE"/>
    <property type="match status" value="1"/>
</dbReference>
<comment type="cofactor">
    <cofactor evidence="1">
        <name>Mg(2+)</name>
        <dbReference type="ChEBI" id="CHEBI:18420"/>
    </cofactor>
</comment>
<dbReference type="InterPro" id="IPR008162">
    <property type="entry name" value="Pyrophosphatase"/>
</dbReference>
<dbReference type="SUPFAM" id="SSF50324">
    <property type="entry name" value="Inorganic pyrophosphatase"/>
    <property type="match status" value="1"/>
</dbReference>
<dbReference type="GO" id="GO:0000287">
    <property type="term" value="F:magnesium ion binding"/>
    <property type="evidence" value="ECO:0007669"/>
    <property type="project" value="InterPro"/>
</dbReference>
<evidence type="ECO:0000256" key="7">
    <source>
        <dbReference type="ARBA" id="ARBA00047820"/>
    </source>
</evidence>
<evidence type="ECO:0000313" key="9">
    <source>
        <dbReference type="Proteomes" id="UP000287651"/>
    </source>
</evidence>
<comment type="caution">
    <text evidence="8">The sequence shown here is derived from an EMBL/GenBank/DDBJ whole genome shotgun (WGS) entry which is preliminary data.</text>
</comment>
<comment type="catalytic activity">
    <reaction evidence="7">
        <text>diphosphate + H2O = 2 phosphate + H(+)</text>
        <dbReference type="Rhea" id="RHEA:24576"/>
        <dbReference type="ChEBI" id="CHEBI:15377"/>
        <dbReference type="ChEBI" id="CHEBI:15378"/>
        <dbReference type="ChEBI" id="CHEBI:33019"/>
        <dbReference type="ChEBI" id="CHEBI:43474"/>
        <dbReference type="EC" id="3.6.1.1"/>
    </reaction>
</comment>
<keyword evidence="6" id="KW-0460">Magnesium</keyword>
<reference evidence="8 9" key="1">
    <citation type="journal article" date="2014" name="Agronomy (Basel)">
        <title>A Draft Genome Sequence for Ensete ventricosum, the Drought-Tolerant Tree Against Hunger.</title>
        <authorList>
            <person name="Harrison J."/>
            <person name="Moore K.A."/>
            <person name="Paszkiewicz K."/>
            <person name="Jones T."/>
            <person name="Grant M."/>
            <person name="Ambacheew D."/>
            <person name="Muzemil S."/>
            <person name="Studholme D.J."/>
        </authorList>
    </citation>
    <scope>NUCLEOTIDE SEQUENCE [LARGE SCALE GENOMIC DNA]</scope>
</reference>
<dbReference type="EMBL" id="AMZH03018498">
    <property type="protein sequence ID" value="RRT41540.1"/>
    <property type="molecule type" value="Genomic_DNA"/>
</dbReference>
<evidence type="ECO:0000256" key="6">
    <source>
        <dbReference type="ARBA" id="ARBA00022842"/>
    </source>
</evidence>
<evidence type="ECO:0000256" key="3">
    <source>
        <dbReference type="ARBA" id="ARBA00012146"/>
    </source>
</evidence>
<evidence type="ECO:0000256" key="5">
    <source>
        <dbReference type="ARBA" id="ARBA00022801"/>
    </source>
</evidence>
<dbReference type="EC" id="3.6.1.1" evidence="3"/>
<accession>A0A426XQ16</accession>
<name>A0A426XQ16_ENSVE</name>
<comment type="similarity">
    <text evidence="2">Belongs to the PPase family.</text>
</comment>
<evidence type="ECO:0000256" key="4">
    <source>
        <dbReference type="ARBA" id="ARBA00022723"/>
    </source>
</evidence>
<organism evidence="8 9">
    <name type="scientific">Ensete ventricosum</name>
    <name type="common">Abyssinian banana</name>
    <name type="synonym">Musa ensete</name>
    <dbReference type="NCBI Taxonomy" id="4639"/>
    <lineage>
        <taxon>Eukaryota</taxon>
        <taxon>Viridiplantae</taxon>
        <taxon>Streptophyta</taxon>
        <taxon>Embryophyta</taxon>
        <taxon>Tracheophyta</taxon>
        <taxon>Spermatophyta</taxon>
        <taxon>Magnoliopsida</taxon>
        <taxon>Liliopsida</taxon>
        <taxon>Zingiberales</taxon>
        <taxon>Musaceae</taxon>
        <taxon>Ensete</taxon>
    </lineage>
</organism>
<evidence type="ECO:0000256" key="1">
    <source>
        <dbReference type="ARBA" id="ARBA00001946"/>
    </source>
</evidence>
<protein>
    <recommendedName>
        <fullName evidence="3">inorganic diphosphatase</fullName>
        <ecNumber evidence="3">3.6.1.1</ecNumber>
    </recommendedName>
</protein>
<evidence type="ECO:0000313" key="8">
    <source>
        <dbReference type="EMBL" id="RRT41540.1"/>
    </source>
</evidence>
<dbReference type="AlphaFoldDB" id="A0A426XQ16"/>
<dbReference type="GO" id="GO:0004427">
    <property type="term" value="F:inorganic diphosphate phosphatase activity"/>
    <property type="evidence" value="ECO:0007669"/>
    <property type="project" value="UniProtKB-EC"/>
</dbReference>
<dbReference type="Gene3D" id="3.90.80.10">
    <property type="entry name" value="Inorganic pyrophosphatase"/>
    <property type="match status" value="1"/>
</dbReference>
<dbReference type="InterPro" id="IPR036649">
    <property type="entry name" value="Pyrophosphatase_sf"/>
</dbReference>
<dbReference type="Proteomes" id="UP000287651">
    <property type="component" value="Unassembled WGS sequence"/>
</dbReference>
<keyword evidence="4" id="KW-0479">Metal-binding</keyword>
<dbReference type="GO" id="GO:0006796">
    <property type="term" value="P:phosphate-containing compound metabolic process"/>
    <property type="evidence" value="ECO:0007669"/>
    <property type="project" value="InterPro"/>
</dbReference>
<proteinExistence type="inferred from homology"/>